<sequence length="141" mass="16521">MTREFFQSLPFPGLLADAILVVHALFVLFVVGGQVLVMIGWARGWDWVRNPWFRFTHLALIAFIVIQTWLGELCPLTVWEGWLREAAGQAAYGQSFIQYWLGNLLFLDLPWWVFQVVYTAFGVVVVVSWVHFPPRRRDRRR</sequence>
<keyword evidence="3" id="KW-1185">Reference proteome</keyword>
<evidence type="ECO:0000313" key="3">
    <source>
        <dbReference type="Proteomes" id="UP000260351"/>
    </source>
</evidence>
<proteinExistence type="predicted"/>
<name>A0A3E1K661_9GAMM</name>
<dbReference type="OrthoDB" id="370375at2"/>
<dbReference type="RefSeq" id="WP_116651649.1">
    <property type="nucleotide sequence ID" value="NZ_QUZK01000047.1"/>
</dbReference>
<feature type="transmembrane region" description="Helical" evidence="1">
    <location>
        <begin position="109"/>
        <end position="132"/>
    </location>
</feature>
<gene>
    <name evidence="2" type="ORF">DZC52_13110</name>
</gene>
<feature type="transmembrane region" description="Helical" evidence="1">
    <location>
        <begin position="20"/>
        <end position="40"/>
    </location>
</feature>
<protein>
    <submittedName>
        <fullName evidence="2">DUF2784 domain-containing protein</fullName>
    </submittedName>
</protein>
<keyword evidence="1" id="KW-1133">Transmembrane helix</keyword>
<keyword evidence="1" id="KW-0812">Transmembrane</keyword>
<organism evidence="2 3">
    <name type="scientific">Wenzhouxiangella sediminis</name>
    <dbReference type="NCBI Taxonomy" id="1792836"/>
    <lineage>
        <taxon>Bacteria</taxon>
        <taxon>Pseudomonadati</taxon>
        <taxon>Pseudomonadota</taxon>
        <taxon>Gammaproteobacteria</taxon>
        <taxon>Chromatiales</taxon>
        <taxon>Wenzhouxiangellaceae</taxon>
        <taxon>Wenzhouxiangella</taxon>
    </lineage>
</organism>
<feature type="transmembrane region" description="Helical" evidence="1">
    <location>
        <begin position="52"/>
        <end position="70"/>
    </location>
</feature>
<evidence type="ECO:0000313" key="2">
    <source>
        <dbReference type="EMBL" id="RFF29426.1"/>
    </source>
</evidence>
<dbReference type="AlphaFoldDB" id="A0A3E1K661"/>
<evidence type="ECO:0000256" key="1">
    <source>
        <dbReference type="SAM" id="Phobius"/>
    </source>
</evidence>
<comment type="caution">
    <text evidence="2">The sequence shown here is derived from an EMBL/GenBank/DDBJ whole genome shotgun (WGS) entry which is preliminary data.</text>
</comment>
<keyword evidence="1" id="KW-0472">Membrane</keyword>
<dbReference type="InterPro" id="IPR021218">
    <property type="entry name" value="DUF2784"/>
</dbReference>
<dbReference type="EMBL" id="QUZK01000047">
    <property type="protein sequence ID" value="RFF29426.1"/>
    <property type="molecule type" value="Genomic_DNA"/>
</dbReference>
<dbReference type="Pfam" id="PF10861">
    <property type="entry name" value="DUF2784"/>
    <property type="match status" value="1"/>
</dbReference>
<accession>A0A3E1K661</accession>
<reference evidence="2 3" key="1">
    <citation type="submission" date="2018-08" db="EMBL/GenBank/DDBJ databases">
        <title>Wenzhouxiangella salilacus sp. nov., a novel bacterium isolated from a saline lake in Xinjiang Province, China.</title>
        <authorList>
            <person name="Han S."/>
        </authorList>
    </citation>
    <scope>NUCLEOTIDE SEQUENCE [LARGE SCALE GENOMIC DNA]</scope>
    <source>
        <strain evidence="2 3">XDB06</strain>
    </source>
</reference>
<dbReference type="Proteomes" id="UP000260351">
    <property type="component" value="Unassembled WGS sequence"/>
</dbReference>